<dbReference type="Proteomes" id="UP001230649">
    <property type="component" value="Unassembled WGS sequence"/>
</dbReference>
<gene>
    <name evidence="1" type="ORF">QFC20_003294</name>
</gene>
<accession>A0ACC2WDR2</accession>
<sequence>MADTSPDIIPLLDATSSVPDLLNSLLSPSADLHDLEKRVLALGTRLALITQDTSTSLERTIAEISRTVPRLGWDLQYLRDGADEVRNVLGHVQGKIGTTQEKEEEEEDDEKVLKRLEYLDTVKTRMESARDVLKEAESWSTLEPQVHTYLSDPPGDTSDAAVAGRSYLGIRKAARRLRDARTSLQVFRKTPAEWNARNRLLTSLEDEAEQRLTTLLEHVMERDGEPRETMMRSGKDDLASLGAQLDDAARRLVPALSSVTSAVDDDLGRVPTIGAIHMLFHDISRRATFIDVYFRHRRKSIEDLWTNVELVEEVGADDSSQATKTSAFLKTFYAELLRILRAERTNLPALFADVPAPTEEKQTRARANPLELLVGFLHTALASLSPSLPQRLDRIISYSGNQALAQLIPCWVTSRDFARDVETLLGEMYRAERDKILATETKNDTTGLRSRRNSISSVSGRPPSVVFSSSPSAILDQSPLATAGGGGTRSRSGSISSAVDPGSIKRHQRRYSRAGPTGLLGVDALAHNAAGGMYPQRQQTDELAQGLPVDWDIPIYDPYAPFISDYAALQRRLVLDSYGNDPTFKSVDETDTPSTRGMAKLLRERAEKAQQMSRQIKGRAETFTASWGVVEAIENTSNLFALVIKDSEKDIQTTLKNNSGAGSGSVDAASKGIVDDSLRDELDDLAGFEGDGGTGEGDVWAGFTTGLEVLAGVRELARTLDETAKEATLWVKHLGLQDGSAETGLTKGGRKVLVQSTLNSMARTALLDSQDLTSHIRPARDAIDQLTVATQRQLISLLLTTPYDILRSYPSLPVWSQQDKQPRRAPGMPNLQVPTFSRSPTDEMTRVTETVLGVLRVLELCAGEEDSIMSWEIGKLEGVQEEMLLEALQTRDGSGANTSDETEGLDAKTLFPTTTSHALSLADAPQPTPIPTEIVLQAWITSLTLTLLGHVTRDVLPSFSRPLSSTGVAQLNADLAYLSNAMRALDVESADMERWRRALECANESELRAAMQDMGDDGLPIAKTVQELRGWT</sequence>
<reference evidence="1" key="1">
    <citation type="submission" date="2023-04" db="EMBL/GenBank/DDBJ databases">
        <title>Draft Genome sequencing of Naganishia species isolated from polar environments using Oxford Nanopore Technology.</title>
        <authorList>
            <person name="Leo P."/>
            <person name="Venkateswaran K."/>
        </authorList>
    </citation>
    <scope>NUCLEOTIDE SEQUENCE</scope>
    <source>
        <strain evidence="1">MNA-CCFEE 5262</strain>
    </source>
</reference>
<proteinExistence type="predicted"/>
<keyword evidence="2" id="KW-1185">Reference proteome</keyword>
<comment type="caution">
    <text evidence="1">The sequence shown here is derived from an EMBL/GenBank/DDBJ whole genome shotgun (WGS) entry which is preliminary data.</text>
</comment>
<name>A0ACC2WDR2_9TREE</name>
<organism evidence="1 2">
    <name type="scientific">Naganishia adeliensis</name>
    <dbReference type="NCBI Taxonomy" id="92952"/>
    <lineage>
        <taxon>Eukaryota</taxon>
        <taxon>Fungi</taxon>
        <taxon>Dikarya</taxon>
        <taxon>Basidiomycota</taxon>
        <taxon>Agaricomycotina</taxon>
        <taxon>Tremellomycetes</taxon>
        <taxon>Filobasidiales</taxon>
        <taxon>Filobasidiaceae</taxon>
        <taxon>Naganishia</taxon>
    </lineage>
</organism>
<dbReference type="EMBL" id="JASBWS010000029">
    <property type="protein sequence ID" value="KAJ9109548.1"/>
    <property type="molecule type" value="Genomic_DNA"/>
</dbReference>
<evidence type="ECO:0000313" key="2">
    <source>
        <dbReference type="Proteomes" id="UP001230649"/>
    </source>
</evidence>
<protein>
    <submittedName>
        <fullName evidence="1">Uncharacterized protein</fullName>
    </submittedName>
</protein>
<evidence type="ECO:0000313" key="1">
    <source>
        <dbReference type="EMBL" id="KAJ9109548.1"/>
    </source>
</evidence>